<organism evidence="1 2">
    <name type="scientific">Panagrolaimus sp. ES5</name>
    <dbReference type="NCBI Taxonomy" id="591445"/>
    <lineage>
        <taxon>Eukaryota</taxon>
        <taxon>Metazoa</taxon>
        <taxon>Ecdysozoa</taxon>
        <taxon>Nematoda</taxon>
        <taxon>Chromadorea</taxon>
        <taxon>Rhabditida</taxon>
        <taxon>Tylenchina</taxon>
        <taxon>Panagrolaimomorpha</taxon>
        <taxon>Panagrolaimoidea</taxon>
        <taxon>Panagrolaimidae</taxon>
        <taxon>Panagrolaimus</taxon>
    </lineage>
</organism>
<dbReference type="Proteomes" id="UP000887579">
    <property type="component" value="Unplaced"/>
</dbReference>
<protein>
    <submittedName>
        <fullName evidence="2">Uncharacterized protein</fullName>
    </submittedName>
</protein>
<sequence>MSLYIQDRVKEQESDDQTSEKNVVFTFPWIFNFPIQNQNPDNEMNVNAAARAYFKTSYKMASTSWNVFFKNEYDAIVVKNIYDEEWNGSCYISFTLYYDAEMRLEFFSSTRTQMTRRNEQGNGTMFRTPKGYMTRFIEAANKKKFSKCVIFVEVHLPIKYFYQSPFEKEPDRYRNKTIDKFPDDLENNFRFEFLKKGDYLFECLDGTVPAQRRILFISSETMKKQLSSPRHYPVGTVMYTVAVVKPIMIYFHSECFKLPESFNFEYIDRLLHAIEFFEPNLWRKDDMITKVEGTLCEKFVKEKHDFNLLLEWLSFSIEHFLSNLKYMIYSLIANEYYFKWNQTFPVTARNIENALYRQLFGRAEAARNAPNQIHFQFDRTLAEHIFGSIDEIYKQSFLTNVILQ</sequence>
<dbReference type="WBParaSite" id="ES5_v2.g16711.t1">
    <property type="protein sequence ID" value="ES5_v2.g16711.t1"/>
    <property type="gene ID" value="ES5_v2.g16711"/>
</dbReference>
<name>A0AC34FJA5_9BILA</name>
<evidence type="ECO:0000313" key="2">
    <source>
        <dbReference type="WBParaSite" id="ES5_v2.g16711.t1"/>
    </source>
</evidence>
<proteinExistence type="predicted"/>
<reference evidence="2" key="1">
    <citation type="submission" date="2022-11" db="UniProtKB">
        <authorList>
            <consortium name="WormBaseParasite"/>
        </authorList>
    </citation>
    <scope>IDENTIFICATION</scope>
</reference>
<accession>A0AC34FJA5</accession>
<evidence type="ECO:0000313" key="1">
    <source>
        <dbReference type="Proteomes" id="UP000887579"/>
    </source>
</evidence>